<dbReference type="AlphaFoldDB" id="A0A0E9VKA3"/>
<dbReference type="EMBL" id="GBXM01049778">
    <property type="protein sequence ID" value="JAH58799.1"/>
    <property type="molecule type" value="Transcribed_RNA"/>
</dbReference>
<proteinExistence type="predicted"/>
<accession>A0A0E9VKA3</accession>
<name>A0A0E9VKA3_ANGAN</name>
<sequence length="30" mass="3591">MFSEAWVVPLCWSCMTNSRRSCKTVLYVRH</sequence>
<reference evidence="1" key="2">
    <citation type="journal article" date="2015" name="Fish Shellfish Immunol.">
        <title>Early steps in the European eel (Anguilla anguilla)-Vibrio vulnificus interaction in the gills: Role of the RtxA13 toxin.</title>
        <authorList>
            <person name="Callol A."/>
            <person name="Pajuelo D."/>
            <person name="Ebbesson L."/>
            <person name="Teles M."/>
            <person name="MacKenzie S."/>
            <person name="Amaro C."/>
        </authorList>
    </citation>
    <scope>NUCLEOTIDE SEQUENCE</scope>
</reference>
<organism evidence="1">
    <name type="scientific">Anguilla anguilla</name>
    <name type="common">European freshwater eel</name>
    <name type="synonym">Muraena anguilla</name>
    <dbReference type="NCBI Taxonomy" id="7936"/>
    <lineage>
        <taxon>Eukaryota</taxon>
        <taxon>Metazoa</taxon>
        <taxon>Chordata</taxon>
        <taxon>Craniata</taxon>
        <taxon>Vertebrata</taxon>
        <taxon>Euteleostomi</taxon>
        <taxon>Actinopterygii</taxon>
        <taxon>Neopterygii</taxon>
        <taxon>Teleostei</taxon>
        <taxon>Anguilliformes</taxon>
        <taxon>Anguillidae</taxon>
        <taxon>Anguilla</taxon>
    </lineage>
</organism>
<dbReference type="EMBL" id="GBXM01030752">
    <property type="protein sequence ID" value="JAH77825.1"/>
    <property type="molecule type" value="Transcribed_RNA"/>
</dbReference>
<protein>
    <submittedName>
        <fullName evidence="1">Uncharacterized protein</fullName>
    </submittedName>
</protein>
<reference evidence="1" key="1">
    <citation type="submission" date="2014-11" db="EMBL/GenBank/DDBJ databases">
        <authorList>
            <person name="Amaro Gonzalez C."/>
        </authorList>
    </citation>
    <scope>NUCLEOTIDE SEQUENCE</scope>
</reference>
<dbReference type="EMBL" id="GBXM01044485">
    <property type="protein sequence ID" value="JAH64092.1"/>
    <property type="molecule type" value="Transcribed_RNA"/>
</dbReference>
<evidence type="ECO:0000313" key="1">
    <source>
        <dbReference type="EMBL" id="JAH77825.1"/>
    </source>
</evidence>